<protein>
    <submittedName>
        <fullName evidence="1">Uncharacterized protein</fullName>
    </submittedName>
</protein>
<dbReference type="EMBL" id="QZWZ01000027">
    <property type="protein sequence ID" value="RJT32102.1"/>
    <property type="molecule type" value="Genomic_DNA"/>
</dbReference>
<evidence type="ECO:0000313" key="1">
    <source>
        <dbReference type="EMBL" id="RJT32102.1"/>
    </source>
</evidence>
<proteinExistence type="predicted"/>
<dbReference type="Proteomes" id="UP000272706">
    <property type="component" value="Unassembled WGS sequence"/>
</dbReference>
<evidence type="ECO:0000313" key="2">
    <source>
        <dbReference type="Proteomes" id="UP000272706"/>
    </source>
</evidence>
<dbReference type="RefSeq" id="WP_120017352.1">
    <property type="nucleotide sequence ID" value="NZ_QZWZ01000027.1"/>
</dbReference>
<keyword evidence="2" id="KW-1185">Reference proteome</keyword>
<accession>A0A3A5K962</accession>
<gene>
    <name evidence="1" type="ORF">D3227_27260</name>
</gene>
<comment type="caution">
    <text evidence="1">The sequence shown here is derived from an EMBL/GenBank/DDBJ whole genome shotgun (WGS) entry which is preliminary data.</text>
</comment>
<dbReference type="AlphaFoldDB" id="A0A3A5K962"/>
<organism evidence="1 2">
    <name type="scientific">Mesorhizobium waimense</name>
    <dbReference type="NCBI Taxonomy" id="1300307"/>
    <lineage>
        <taxon>Bacteria</taxon>
        <taxon>Pseudomonadati</taxon>
        <taxon>Pseudomonadota</taxon>
        <taxon>Alphaproteobacteria</taxon>
        <taxon>Hyphomicrobiales</taxon>
        <taxon>Phyllobacteriaceae</taxon>
        <taxon>Mesorhizobium</taxon>
    </lineage>
</organism>
<dbReference type="OrthoDB" id="564699at2"/>
<reference evidence="1 2" key="1">
    <citation type="submission" date="2018-09" db="EMBL/GenBank/DDBJ databases">
        <title>Mesorhizobium carmichaelinearum sp. nov. isolated from Carmichaelinea spp. root nodules in New Zealand.</title>
        <authorList>
            <person name="De Meyer S.E."/>
        </authorList>
    </citation>
    <scope>NUCLEOTIDE SEQUENCE [LARGE SCALE GENOMIC DNA]</scope>
    <source>
        <strain evidence="1 2">ICMP19557</strain>
    </source>
</reference>
<name>A0A3A5K962_9HYPH</name>
<sequence length="318" mass="32255">MANDLNLYLIADGQADDQWQTSNDGLTQLANATTDTYAVDFSAGNVTLTSTQYRSAMVFKPSAALAAARTLILPAVKRPFEFHNSDATYTVTLKSTDGASPETALTKAVAPGEIFIGYTNGSSPGLYGAVVSTSGSGVSDGDKGDITVSGTGTVWSVDAFTGGVAGNILYYDGNSPAGWQRLAPGTSGQFLKTLGSAAPAWGDPPYDVPLSFSGTPTAGQLIGKTVVTRDVAFPANFSGSAGHIGTNPTSTFAIDVQDNGVSIGTISISTGGVFTFTTSSGTAKTVSSGHRLEFYAPANSPADATAANIAATLKGSAS</sequence>